<dbReference type="EMBL" id="OW152813">
    <property type="protein sequence ID" value="CAH2034313.1"/>
    <property type="molecule type" value="Genomic_DNA"/>
</dbReference>
<reference evidence="2" key="1">
    <citation type="submission" date="2022-03" db="EMBL/GenBank/DDBJ databases">
        <authorList>
            <person name="Martin H S."/>
        </authorList>
    </citation>
    <scope>NUCLEOTIDE SEQUENCE</scope>
</reference>
<evidence type="ECO:0000256" key="1">
    <source>
        <dbReference type="SAM" id="MobiDB-lite"/>
    </source>
</evidence>
<sequence>MYKTSNIAANQTDTKPKAKRKRMTENKSTSMSGGQAYHTSPCSTDMLNPVKSNMMPPSAFNFGTSTNMALGGALYGDNGAFSIEDFRNSTNQLMAANYMAAAVAHQHQQQQQRSGAEASAEKLVKPAHQGSGHGGGSFPFIGGHGQVRAGYPFVGADPSSPLYQQYLQRHQEELLRQTGAQIMSLYSPAYPAALGVRPPPYDAINRHTWL</sequence>
<feature type="region of interest" description="Disordered" evidence="1">
    <location>
        <begin position="107"/>
        <end position="136"/>
    </location>
</feature>
<feature type="compositionally biased region" description="Polar residues" evidence="1">
    <location>
        <begin position="26"/>
        <end position="44"/>
    </location>
</feature>
<proteinExistence type="predicted"/>
<feature type="non-terminal residue" evidence="2">
    <location>
        <position position="210"/>
    </location>
</feature>
<evidence type="ECO:0000313" key="2">
    <source>
        <dbReference type="EMBL" id="CAH2034313.1"/>
    </source>
</evidence>
<name>A0ABN8HL97_9NEOP</name>
<dbReference type="Proteomes" id="UP000837857">
    <property type="component" value="Chromosome 1"/>
</dbReference>
<feature type="compositionally biased region" description="Polar residues" evidence="1">
    <location>
        <begin position="1"/>
        <end position="13"/>
    </location>
</feature>
<keyword evidence="3" id="KW-1185">Reference proteome</keyword>
<protein>
    <submittedName>
        <fullName evidence="2">Uncharacterized protein</fullName>
    </submittedName>
</protein>
<feature type="region of interest" description="Disordered" evidence="1">
    <location>
        <begin position="1"/>
        <end position="44"/>
    </location>
</feature>
<evidence type="ECO:0000313" key="3">
    <source>
        <dbReference type="Proteomes" id="UP000837857"/>
    </source>
</evidence>
<gene>
    <name evidence="2" type="ORF">IPOD504_LOCUS76</name>
</gene>
<organism evidence="2 3">
    <name type="scientific">Iphiclides podalirius</name>
    <name type="common">scarce swallowtail</name>
    <dbReference type="NCBI Taxonomy" id="110791"/>
    <lineage>
        <taxon>Eukaryota</taxon>
        <taxon>Metazoa</taxon>
        <taxon>Ecdysozoa</taxon>
        <taxon>Arthropoda</taxon>
        <taxon>Hexapoda</taxon>
        <taxon>Insecta</taxon>
        <taxon>Pterygota</taxon>
        <taxon>Neoptera</taxon>
        <taxon>Endopterygota</taxon>
        <taxon>Lepidoptera</taxon>
        <taxon>Glossata</taxon>
        <taxon>Ditrysia</taxon>
        <taxon>Papilionoidea</taxon>
        <taxon>Papilionidae</taxon>
        <taxon>Papilioninae</taxon>
        <taxon>Iphiclides</taxon>
    </lineage>
</organism>
<accession>A0ABN8HL97</accession>
<feature type="compositionally biased region" description="Low complexity" evidence="1">
    <location>
        <begin position="107"/>
        <end position="118"/>
    </location>
</feature>